<dbReference type="EMBL" id="CAJVCH010038188">
    <property type="protein sequence ID" value="CAG7716379.1"/>
    <property type="molecule type" value="Genomic_DNA"/>
</dbReference>
<dbReference type="Pfam" id="PF00612">
    <property type="entry name" value="IQ"/>
    <property type="match status" value="2"/>
</dbReference>
<evidence type="ECO:0000313" key="1">
    <source>
        <dbReference type="EMBL" id="CAG7716379.1"/>
    </source>
</evidence>
<organism evidence="1 2">
    <name type="scientific">Allacma fusca</name>
    <dbReference type="NCBI Taxonomy" id="39272"/>
    <lineage>
        <taxon>Eukaryota</taxon>
        <taxon>Metazoa</taxon>
        <taxon>Ecdysozoa</taxon>
        <taxon>Arthropoda</taxon>
        <taxon>Hexapoda</taxon>
        <taxon>Collembola</taxon>
        <taxon>Symphypleona</taxon>
        <taxon>Sminthuridae</taxon>
        <taxon>Allacma</taxon>
    </lineage>
</organism>
<dbReference type="AlphaFoldDB" id="A0A8J2JYE5"/>
<dbReference type="OrthoDB" id="190375at2759"/>
<dbReference type="InterPro" id="IPR000048">
    <property type="entry name" value="IQ_motif_EF-hand-BS"/>
</dbReference>
<accession>A0A8J2JYE5</accession>
<comment type="caution">
    <text evidence="1">The sequence shown here is derived from an EMBL/GenBank/DDBJ whole genome shotgun (WGS) entry which is preliminary data.</text>
</comment>
<sequence length="313" mass="35785">MLKNFQLLHQAAIKIQSLIRGFLGRRRVERIKAELERQRLEDLRNKAATTIQAAWRGYLSRKNNFDFYKYKDLQRKNDEYRNSIDSINSLESLATMTGISSKDDLENTLNNLLNMENIDDILKLSPSRVCALQGYIDAANRKCLLKGFRPAKKNVILAQKLGDQCSKLTQKDSLDAIFPDLTDVEGIIHPDTEKAAQLKDAIKKLRENIEMTEQKHLKKQHYLLRTYQQPGVLSNIGTHLLTAKEEKLKSLKFWEPAPPTATTTPNKKHTGCGFPFSKKFKKLFKAESKASRVPPVPVFMNEFISTGSSSYKK</sequence>
<dbReference type="CDD" id="cd23767">
    <property type="entry name" value="IQCD"/>
    <property type="match status" value="1"/>
</dbReference>
<protein>
    <submittedName>
        <fullName evidence="1">Uncharacterized protein</fullName>
    </submittedName>
</protein>
<dbReference type="SMART" id="SM00015">
    <property type="entry name" value="IQ"/>
    <property type="match status" value="2"/>
</dbReference>
<keyword evidence="2" id="KW-1185">Reference proteome</keyword>
<proteinExistence type="predicted"/>
<dbReference type="Proteomes" id="UP000708208">
    <property type="component" value="Unassembled WGS sequence"/>
</dbReference>
<name>A0A8J2JYE5_9HEXA</name>
<reference evidence="1" key="1">
    <citation type="submission" date="2021-06" db="EMBL/GenBank/DDBJ databases">
        <authorList>
            <person name="Hodson N. C."/>
            <person name="Mongue J. A."/>
            <person name="Jaron S. K."/>
        </authorList>
    </citation>
    <scope>NUCLEOTIDE SEQUENCE</scope>
</reference>
<dbReference type="PROSITE" id="PS50096">
    <property type="entry name" value="IQ"/>
    <property type="match status" value="2"/>
</dbReference>
<evidence type="ECO:0000313" key="2">
    <source>
        <dbReference type="Proteomes" id="UP000708208"/>
    </source>
</evidence>
<gene>
    <name evidence="1" type="ORF">AFUS01_LOCUS5892</name>
</gene>